<evidence type="ECO:0000256" key="4">
    <source>
        <dbReference type="ARBA" id="ARBA00022692"/>
    </source>
</evidence>
<dbReference type="CDD" id="cd06261">
    <property type="entry name" value="TM_PBP2"/>
    <property type="match status" value="1"/>
</dbReference>
<evidence type="ECO:0000259" key="8">
    <source>
        <dbReference type="PROSITE" id="PS50928"/>
    </source>
</evidence>
<dbReference type="AlphaFoldDB" id="A0A3B1BSA5"/>
<accession>A0A3B1BSA5</accession>
<dbReference type="GO" id="GO:0005886">
    <property type="term" value="C:plasma membrane"/>
    <property type="evidence" value="ECO:0007669"/>
    <property type="project" value="UniProtKB-SubCell"/>
</dbReference>
<keyword evidence="4 7" id="KW-0812">Transmembrane</keyword>
<dbReference type="PROSITE" id="PS50928">
    <property type="entry name" value="ABC_TM1"/>
    <property type="match status" value="1"/>
</dbReference>
<dbReference type="GO" id="GO:0055085">
    <property type="term" value="P:transmembrane transport"/>
    <property type="evidence" value="ECO:0007669"/>
    <property type="project" value="InterPro"/>
</dbReference>
<evidence type="ECO:0000256" key="6">
    <source>
        <dbReference type="ARBA" id="ARBA00023136"/>
    </source>
</evidence>
<organism evidence="9">
    <name type="scientific">hydrothermal vent metagenome</name>
    <dbReference type="NCBI Taxonomy" id="652676"/>
    <lineage>
        <taxon>unclassified sequences</taxon>
        <taxon>metagenomes</taxon>
        <taxon>ecological metagenomes</taxon>
    </lineage>
</organism>
<evidence type="ECO:0000256" key="2">
    <source>
        <dbReference type="ARBA" id="ARBA00022448"/>
    </source>
</evidence>
<dbReference type="SUPFAM" id="SSF161098">
    <property type="entry name" value="MetI-like"/>
    <property type="match status" value="1"/>
</dbReference>
<keyword evidence="2" id="KW-0813">Transport</keyword>
<gene>
    <name evidence="9" type="ORF">MNBD_NITROSPINAE04-1905</name>
</gene>
<proteinExistence type="predicted"/>
<name>A0A3B1BSA5_9ZZZZ</name>
<keyword evidence="5 7" id="KW-1133">Transmembrane helix</keyword>
<evidence type="ECO:0000256" key="5">
    <source>
        <dbReference type="ARBA" id="ARBA00022989"/>
    </source>
</evidence>
<dbReference type="PANTHER" id="PTHR30151">
    <property type="entry name" value="ALKANE SULFONATE ABC TRANSPORTER-RELATED, MEMBRANE SUBUNIT"/>
    <property type="match status" value="1"/>
</dbReference>
<dbReference type="Pfam" id="PF00528">
    <property type="entry name" value="BPD_transp_1"/>
    <property type="match status" value="1"/>
</dbReference>
<feature type="transmembrane region" description="Helical" evidence="7">
    <location>
        <begin position="189"/>
        <end position="207"/>
    </location>
</feature>
<evidence type="ECO:0000256" key="1">
    <source>
        <dbReference type="ARBA" id="ARBA00004651"/>
    </source>
</evidence>
<protein>
    <recommendedName>
        <fullName evidence="8">ABC transmembrane type-1 domain-containing protein</fullName>
    </recommendedName>
</protein>
<feature type="non-terminal residue" evidence="9">
    <location>
        <position position="1"/>
    </location>
</feature>
<feature type="transmembrane region" description="Helical" evidence="7">
    <location>
        <begin position="156"/>
        <end position="177"/>
    </location>
</feature>
<dbReference type="InterPro" id="IPR035906">
    <property type="entry name" value="MetI-like_sf"/>
</dbReference>
<dbReference type="EMBL" id="UOGA01000189">
    <property type="protein sequence ID" value="VAX20809.1"/>
    <property type="molecule type" value="Genomic_DNA"/>
</dbReference>
<evidence type="ECO:0000256" key="7">
    <source>
        <dbReference type="SAM" id="Phobius"/>
    </source>
</evidence>
<dbReference type="InterPro" id="IPR000515">
    <property type="entry name" value="MetI-like"/>
</dbReference>
<dbReference type="Gene3D" id="1.10.3720.10">
    <property type="entry name" value="MetI-like"/>
    <property type="match status" value="1"/>
</dbReference>
<keyword evidence="6 7" id="KW-0472">Membrane</keyword>
<reference evidence="9" key="1">
    <citation type="submission" date="2018-06" db="EMBL/GenBank/DDBJ databases">
        <authorList>
            <person name="Zhirakovskaya E."/>
        </authorList>
    </citation>
    <scope>NUCLEOTIDE SEQUENCE</scope>
</reference>
<keyword evidence="3" id="KW-1003">Cell membrane</keyword>
<feature type="transmembrane region" description="Helical" evidence="7">
    <location>
        <begin position="75"/>
        <end position="106"/>
    </location>
</feature>
<dbReference type="PANTHER" id="PTHR30151:SF0">
    <property type="entry name" value="ABC TRANSPORTER PERMEASE PROTEIN MJ0413-RELATED"/>
    <property type="match status" value="1"/>
</dbReference>
<evidence type="ECO:0000313" key="9">
    <source>
        <dbReference type="EMBL" id="VAX20809.1"/>
    </source>
</evidence>
<sequence>SILLAPPTAVIHRAMFYLEKGYLQINIASTMYRFISGFSIALLLGAPLGLLFGIYDKAYEWIAPASNFLRMTPPPAILPFAIIMFGIGEAPAVFVITVGCFFPIFLATMRGVREVETIHKEVVQTMGGGQMDVLKHVILPSAIPSVMTGVRIGFGIGWLVLVASEIVAADSGLGFMIQGGRMRLDTPTVFVGMATICILGLTMDMFLKQLEKYVTVRKKGGGEYIYF</sequence>
<feature type="transmembrane region" description="Helical" evidence="7">
    <location>
        <begin position="34"/>
        <end position="55"/>
    </location>
</feature>
<evidence type="ECO:0000256" key="3">
    <source>
        <dbReference type="ARBA" id="ARBA00022475"/>
    </source>
</evidence>
<feature type="domain" description="ABC transmembrane type-1" evidence="8">
    <location>
        <begin position="27"/>
        <end position="207"/>
    </location>
</feature>
<comment type="subcellular location">
    <subcellularLocation>
        <location evidence="1">Cell membrane</location>
        <topology evidence="1">Multi-pass membrane protein</topology>
    </subcellularLocation>
</comment>